<accession>A0ABD8AAC5</accession>
<dbReference type="InterPro" id="IPR010432">
    <property type="entry name" value="RDD"/>
</dbReference>
<sequence length="155" mass="17329">MVTLYLAGWETRFWAWLIDIVLIGLPVLAISDRLSPAWQVTIGPGLFSFSLFSVVLFLYWTLLEGYRGQSIGKMALKIRAVGRAGEDIGFATAAVESFGKAFLIILDCLIGWLTMPGKKMGRGFPRLESWEESALRISRYTFTPHGYSLCRGKSN</sequence>
<dbReference type="AlphaFoldDB" id="A0ABD8AAC5"/>
<evidence type="ECO:0000256" key="3">
    <source>
        <dbReference type="ARBA" id="ARBA00022989"/>
    </source>
</evidence>
<keyword evidence="3 5" id="KW-1133">Transmembrane helix</keyword>
<evidence type="ECO:0000256" key="5">
    <source>
        <dbReference type="SAM" id="Phobius"/>
    </source>
</evidence>
<dbReference type="GO" id="GO:0016020">
    <property type="term" value="C:membrane"/>
    <property type="evidence" value="ECO:0007669"/>
    <property type="project" value="UniProtKB-SubCell"/>
</dbReference>
<dbReference type="Proteomes" id="UP001626603">
    <property type="component" value="Chromosome"/>
</dbReference>
<keyword evidence="8" id="KW-1185">Reference proteome</keyword>
<evidence type="ECO:0000313" key="8">
    <source>
        <dbReference type="Proteomes" id="UP001626603"/>
    </source>
</evidence>
<dbReference type="Pfam" id="PF06271">
    <property type="entry name" value="RDD"/>
    <property type="match status" value="1"/>
</dbReference>
<evidence type="ECO:0000256" key="2">
    <source>
        <dbReference type="ARBA" id="ARBA00022692"/>
    </source>
</evidence>
<evidence type="ECO:0000256" key="4">
    <source>
        <dbReference type="ARBA" id="ARBA00023136"/>
    </source>
</evidence>
<evidence type="ECO:0000259" key="6">
    <source>
        <dbReference type="Pfam" id="PF06271"/>
    </source>
</evidence>
<evidence type="ECO:0000313" key="7">
    <source>
        <dbReference type="EMBL" id="WOX55993.1"/>
    </source>
</evidence>
<comment type="subcellular location">
    <subcellularLocation>
        <location evidence="1">Membrane</location>
        <topology evidence="1">Multi-pass membrane protein</topology>
    </subcellularLocation>
</comment>
<keyword evidence="2 5" id="KW-0812">Transmembrane</keyword>
<proteinExistence type="predicted"/>
<feature type="domain" description="RDD" evidence="6">
    <location>
        <begin position="7"/>
        <end position="104"/>
    </location>
</feature>
<evidence type="ECO:0000256" key="1">
    <source>
        <dbReference type="ARBA" id="ARBA00004141"/>
    </source>
</evidence>
<keyword evidence="4 5" id="KW-0472">Membrane</keyword>
<name>A0ABD8AAC5_9EURY</name>
<protein>
    <submittedName>
        <fullName evidence="7">RDD family protein</fullName>
    </submittedName>
</protein>
<gene>
    <name evidence="7" type="ORF">R6Y95_01325</name>
</gene>
<reference evidence="7 8" key="1">
    <citation type="submission" date="2023-10" db="EMBL/GenBank/DDBJ databases">
        <title>The complete genome sequence of Methanoculleus palmolei DSM 4273.</title>
        <authorList>
            <person name="Lai S.-J."/>
            <person name="You Y.-T."/>
            <person name="Chen S.-C."/>
        </authorList>
    </citation>
    <scope>NUCLEOTIDE SEQUENCE [LARGE SCALE GENOMIC DNA]</scope>
    <source>
        <strain evidence="7 8">DSM 4273</strain>
    </source>
</reference>
<feature type="transmembrane region" description="Helical" evidence="5">
    <location>
        <begin position="42"/>
        <end position="62"/>
    </location>
</feature>
<dbReference type="EMBL" id="CP137641">
    <property type="protein sequence ID" value="WOX55993.1"/>
    <property type="molecule type" value="Genomic_DNA"/>
</dbReference>
<feature type="transmembrane region" description="Helical" evidence="5">
    <location>
        <begin position="13"/>
        <end position="30"/>
    </location>
</feature>
<organism evidence="7 8">
    <name type="scientific">Methanoculleus palmolei</name>
    <dbReference type="NCBI Taxonomy" id="72612"/>
    <lineage>
        <taxon>Archaea</taxon>
        <taxon>Methanobacteriati</taxon>
        <taxon>Methanobacteriota</taxon>
        <taxon>Stenosarchaea group</taxon>
        <taxon>Methanomicrobia</taxon>
        <taxon>Methanomicrobiales</taxon>
        <taxon>Methanomicrobiaceae</taxon>
        <taxon>Methanoculleus</taxon>
    </lineage>
</organism>